<keyword evidence="2" id="KW-0863">Zinc-finger</keyword>
<dbReference type="GO" id="GO:0006351">
    <property type="term" value="P:DNA-templated transcription"/>
    <property type="evidence" value="ECO:0007669"/>
    <property type="project" value="InterPro"/>
</dbReference>
<feature type="domain" description="TFIIS-type" evidence="5">
    <location>
        <begin position="329"/>
        <end position="370"/>
    </location>
</feature>
<keyword evidence="1" id="KW-0479">Metal-binding</keyword>
<dbReference type="SMART" id="SM00440">
    <property type="entry name" value="ZnF_C2C2"/>
    <property type="match status" value="1"/>
</dbReference>
<dbReference type="EMBL" id="MN739976">
    <property type="protein sequence ID" value="QHT81005.1"/>
    <property type="molecule type" value="Genomic_DNA"/>
</dbReference>
<dbReference type="InterPro" id="IPR001222">
    <property type="entry name" value="Znf_TFIIS"/>
</dbReference>
<feature type="region of interest" description="Disordered" evidence="4">
    <location>
        <begin position="124"/>
        <end position="207"/>
    </location>
</feature>
<reference evidence="6" key="1">
    <citation type="journal article" date="2020" name="Nature">
        <title>Giant virus diversity and host interactions through global metagenomics.</title>
        <authorList>
            <person name="Schulz F."/>
            <person name="Roux S."/>
            <person name="Paez-Espino D."/>
            <person name="Jungbluth S."/>
            <person name="Walsh D.A."/>
            <person name="Denef V.J."/>
            <person name="McMahon K.D."/>
            <person name="Konstantinidis K.T."/>
            <person name="Eloe-Fadrosh E.A."/>
            <person name="Kyrpides N.C."/>
            <person name="Woyke T."/>
        </authorList>
    </citation>
    <scope>NUCLEOTIDE SEQUENCE</scope>
    <source>
        <strain evidence="6">GVMAG-M-3300023184-135</strain>
    </source>
</reference>
<evidence type="ECO:0000259" key="5">
    <source>
        <dbReference type="PROSITE" id="PS51133"/>
    </source>
</evidence>
<dbReference type="PANTHER" id="PTHR11477:SF0">
    <property type="entry name" value="IP08861P-RELATED"/>
    <property type="match status" value="1"/>
</dbReference>
<accession>A0A6C0HLL9</accession>
<dbReference type="AlphaFoldDB" id="A0A6C0HLL9"/>
<dbReference type="GO" id="GO:0005634">
    <property type="term" value="C:nucleus"/>
    <property type="evidence" value="ECO:0007669"/>
    <property type="project" value="TreeGrafter"/>
</dbReference>
<dbReference type="GO" id="GO:0008270">
    <property type="term" value="F:zinc ion binding"/>
    <property type="evidence" value="ECO:0007669"/>
    <property type="project" value="UniProtKB-KW"/>
</dbReference>
<keyword evidence="3" id="KW-0862">Zinc</keyword>
<sequence>MAVISVVVSPSGSLSELIVPSKSADVLVFFRSKLKQPDLQFHGKIQIQNKDQWIVVFGESAGSEDADDDEKINQHVLGGTFQDEVFIGSIVMMLSTNSNIDNYDKPPSAYLNLKPTEYETIYSNWTTVDEDDDEEDEDEDGVGEDDDDAPTIADDDDDDDDVHSSAENADDDDDEDAVAAVVSTKVTTATSKKQQRGPRGAAAPADIHSPCPLRELVKMRYTEVGVQACVDLENAILNRCIRECIKQGVDVTWTNPGFWNHYRGRCIQFYENMRLTPEWVAKLNSGEIAPQDFAELSAVDLCPKRWKARIEAQIEKDKHLYSNTGAASIYFYCSGCKKKSKCDYYQLQTRSADEPMTTFVTCLECDRRWKF</sequence>
<dbReference type="GO" id="GO:0003676">
    <property type="term" value="F:nucleic acid binding"/>
    <property type="evidence" value="ECO:0007669"/>
    <property type="project" value="InterPro"/>
</dbReference>
<dbReference type="Gene3D" id="2.20.25.10">
    <property type="match status" value="1"/>
</dbReference>
<feature type="compositionally biased region" description="Acidic residues" evidence="4">
    <location>
        <begin position="128"/>
        <end position="161"/>
    </location>
</feature>
<evidence type="ECO:0000256" key="3">
    <source>
        <dbReference type="ARBA" id="ARBA00022833"/>
    </source>
</evidence>
<proteinExistence type="predicted"/>
<dbReference type="Pfam" id="PF01096">
    <property type="entry name" value="Zn_ribbon_TFIIS"/>
    <property type="match status" value="1"/>
</dbReference>
<dbReference type="PANTHER" id="PTHR11477">
    <property type="entry name" value="TRANSCRIPTION FACTOR S-II ZINC FINGER DOMAIN-CONTAINING PROTEIN"/>
    <property type="match status" value="1"/>
</dbReference>
<evidence type="ECO:0000256" key="2">
    <source>
        <dbReference type="ARBA" id="ARBA00022771"/>
    </source>
</evidence>
<dbReference type="CDD" id="cd13749">
    <property type="entry name" value="Zn-ribbon_TFIIS"/>
    <property type="match status" value="1"/>
</dbReference>
<protein>
    <recommendedName>
        <fullName evidence="5">TFIIS-type domain-containing protein</fullName>
    </recommendedName>
</protein>
<evidence type="ECO:0000313" key="6">
    <source>
        <dbReference type="EMBL" id="QHT81005.1"/>
    </source>
</evidence>
<organism evidence="6">
    <name type="scientific">viral metagenome</name>
    <dbReference type="NCBI Taxonomy" id="1070528"/>
    <lineage>
        <taxon>unclassified sequences</taxon>
        <taxon>metagenomes</taxon>
        <taxon>organismal metagenomes</taxon>
    </lineage>
</organism>
<evidence type="ECO:0000256" key="1">
    <source>
        <dbReference type="ARBA" id="ARBA00022723"/>
    </source>
</evidence>
<name>A0A6C0HLL9_9ZZZZ</name>
<feature type="compositionally biased region" description="Acidic residues" evidence="4">
    <location>
        <begin position="168"/>
        <end position="177"/>
    </location>
</feature>
<feature type="compositionally biased region" description="Low complexity" evidence="4">
    <location>
        <begin position="178"/>
        <end position="192"/>
    </location>
</feature>
<dbReference type="SUPFAM" id="SSF57783">
    <property type="entry name" value="Zinc beta-ribbon"/>
    <property type="match status" value="1"/>
</dbReference>
<evidence type="ECO:0000256" key="4">
    <source>
        <dbReference type="SAM" id="MobiDB-lite"/>
    </source>
</evidence>
<dbReference type="PROSITE" id="PS51133">
    <property type="entry name" value="ZF_TFIIS_2"/>
    <property type="match status" value="1"/>
</dbReference>